<keyword evidence="4" id="KW-0479">Metal-binding</keyword>
<dbReference type="SUPFAM" id="SSF48576">
    <property type="entry name" value="Terpenoid synthases"/>
    <property type="match status" value="1"/>
</dbReference>
<sequence length="304" mass="34996">MSAIMSQVIRKSLYTIINEHIKQNELKEQLFGFVDYQSKKGFPFGELLVLHYNIFNGTRTEEIYSVAAAIEILILSFDMLDDFEDDDFKDKPWSTESNLALNATTALLFLSAIVIRNTGFKNKDKCISTLLKYALQSINGQHKDLLNNCKNEADYIEMTIEKSGSLVALSCLVGSVLAAGDYPVEVGTYSRFIGLIGQINNDLSDIKTWDEKNDLINKKFSLPIIYLLNYKDEELKFIHDYYDNKIEKNEIIKNQKLISNKFVMTGAIAYTEVIKKVYQNKTIEEIKKLNIDQYYIDLLVKYIY</sequence>
<name>A0ABS5NPP6_9BACI</name>
<protein>
    <submittedName>
        <fullName evidence="7">Polyprenyl synthetase family protein</fullName>
    </submittedName>
</protein>
<evidence type="ECO:0000313" key="7">
    <source>
        <dbReference type="EMBL" id="MBS4189770.1"/>
    </source>
</evidence>
<evidence type="ECO:0000313" key="8">
    <source>
        <dbReference type="Proteomes" id="UP000681027"/>
    </source>
</evidence>
<proteinExistence type="inferred from homology"/>
<dbReference type="Gene3D" id="1.10.600.10">
    <property type="entry name" value="Farnesyl Diphosphate Synthase"/>
    <property type="match status" value="1"/>
</dbReference>
<dbReference type="Pfam" id="PF00348">
    <property type="entry name" value="polyprenyl_synt"/>
    <property type="match status" value="1"/>
</dbReference>
<dbReference type="InterPro" id="IPR008949">
    <property type="entry name" value="Isoprenoid_synthase_dom_sf"/>
</dbReference>
<dbReference type="PANTHER" id="PTHR12001">
    <property type="entry name" value="GERANYLGERANYL PYROPHOSPHATE SYNTHASE"/>
    <property type="match status" value="1"/>
</dbReference>
<gene>
    <name evidence="7" type="ORF">KHA94_06050</name>
</gene>
<evidence type="ECO:0000256" key="3">
    <source>
        <dbReference type="ARBA" id="ARBA00022679"/>
    </source>
</evidence>
<dbReference type="Proteomes" id="UP000681027">
    <property type="component" value="Unassembled WGS sequence"/>
</dbReference>
<dbReference type="SFLD" id="SFLDS00005">
    <property type="entry name" value="Isoprenoid_Synthase_Type_I"/>
    <property type="match status" value="1"/>
</dbReference>
<keyword evidence="8" id="KW-1185">Reference proteome</keyword>
<evidence type="ECO:0000256" key="6">
    <source>
        <dbReference type="RuleBase" id="RU004466"/>
    </source>
</evidence>
<keyword evidence="3 6" id="KW-0808">Transferase</keyword>
<comment type="caution">
    <text evidence="7">The sequence shown here is derived from an EMBL/GenBank/DDBJ whole genome shotgun (WGS) entry which is preliminary data.</text>
</comment>
<dbReference type="InterPro" id="IPR000092">
    <property type="entry name" value="Polyprenyl_synt"/>
</dbReference>
<comment type="cofactor">
    <cofactor evidence="1">
        <name>Mg(2+)</name>
        <dbReference type="ChEBI" id="CHEBI:18420"/>
    </cofactor>
</comment>
<evidence type="ECO:0000256" key="2">
    <source>
        <dbReference type="ARBA" id="ARBA00006706"/>
    </source>
</evidence>
<comment type="similarity">
    <text evidence="2 6">Belongs to the FPP/GGPP synthase family.</text>
</comment>
<dbReference type="InterPro" id="IPR033965">
    <property type="entry name" value="ComQ"/>
</dbReference>
<dbReference type="EMBL" id="JAGYPM010000001">
    <property type="protein sequence ID" value="MBS4189770.1"/>
    <property type="molecule type" value="Genomic_DNA"/>
</dbReference>
<organism evidence="7 8">
    <name type="scientific">Cytobacillus citreus</name>
    <dbReference type="NCBI Taxonomy" id="2833586"/>
    <lineage>
        <taxon>Bacteria</taxon>
        <taxon>Bacillati</taxon>
        <taxon>Bacillota</taxon>
        <taxon>Bacilli</taxon>
        <taxon>Bacillales</taxon>
        <taxon>Bacillaceae</taxon>
        <taxon>Cytobacillus</taxon>
    </lineage>
</organism>
<evidence type="ECO:0000256" key="1">
    <source>
        <dbReference type="ARBA" id="ARBA00001946"/>
    </source>
</evidence>
<reference evidence="7 8" key="1">
    <citation type="submission" date="2021-05" db="EMBL/GenBank/DDBJ databases">
        <title>Novel Bacillus species.</title>
        <authorList>
            <person name="Liu G."/>
        </authorList>
    </citation>
    <scope>NUCLEOTIDE SEQUENCE [LARGE SCALE GENOMIC DNA]</scope>
    <source>
        <strain evidence="7 8">FJAT-49705</strain>
    </source>
</reference>
<evidence type="ECO:0000256" key="4">
    <source>
        <dbReference type="ARBA" id="ARBA00022723"/>
    </source>
</evidence>
<dbReference type="RefSeq" id="WP_213101169.1">
    <property type="nucleotide sequence ID" value="NZ_JAGYPM010000001.1"/>
</dbReference>
<accession>A0ABS5NPP6</accession>
<evidence type="ECO:0000256" key="5">
    <source>
        <dbReference type="ARBA" id="ARBA00022842"/>
    </source>
</evidence>
<dbReference type="PANTHER" id="PTHR12001:SF69">
    <property type="entry name" value="ALL TRANS-POLYPRENYL-DIPHOSPHATE SYNTHASE PDSS1"/>
    <property type="match status" value="1"/>
</dbReference>
<keyword evidence="5" id="KW-0460">Magnesium</keyword>
<dbReference type="SFLD" id="SFLDG01211">
    <property type="entry name" value="Competence_Regulatory_Protein"/>
    <property type="match status" value="1"/>
</dbReference>